<dbReference type="SUPFAM" id="SSF75005">
    <property type="entry name" value="Arabinanase/levansucrase/invertase"/>
    <property type="match status" value="1"/>
</dbReference>
<dbReference type="Pfam" id="PF00251">
    <property type="entry name" value="Glyco_hydro_32N"/>
    <property type="match status" value="1"/>
</dbReference>
<sequence>MVRRAGRWHVFFQHNPAGPVHDAIAWGHASSGDLARWDLHPVAFGPTPGGPDAFGCWSGCWLPGEKPAVAYSGIADEAPHSTVCVREGSEDLLTWSAPRVVARTPPEVEVMRDPFVLEHRGRRLAIQGAGLPGGEPAILLHDVGSPSRWDYLGVWLRGHEGVLAAAGPADVWECPQLVPVEDRWVLLLSLHDRGVLGSVVACVGDLVEEDGQPRFVPERVDLLDGGNCFYAPQAALDGQAAPWVMGWAREDAQDPAVRDRAGCMTLPRRLVLHEGRPVLVLDQGAAAVLCGGAPSPVEEAEKVLRGAIVVTVGASAAVLAHPELGEVELTAGSQVWVDADLVEVYPGDGSRASTWRDDRPWTLRSAPRTAVAETVGPRPG</sequence>
<dbReference type="EMBL" id="CP031229">
    <property type="protein sequence ID" value="AXH95771.1"/>
    <property type="molecule type" value="Genomic_DNA"/>
</dbReference>
<protein>
    <recommendedName>
        <fullName evidence="2">beta-fructofuranosidase</fullName>
        <ecNumber evidence="2">3.2.1.26</ecNumber>
    </recommendedName>
</protein>
<gene>
    <name evidence="6" type="ORF">DV701_06195</name>
</gene>
<evidence type="ECO:0000313" key="7">
    <source>
        <dbReference type="Proteomes" id="UP000253790"/>
    </source>
</evidence>
<reference evidence="6 7" key="1">
    <citation type="submission" date="2018-07" db="EMBL/GenBank/DDBJ databases">
        <title>Complete genome sequencing of Ornithinimicrobium sp. AMA3305.</title>
        <authorList>
            <person name="Bae J.-W."/>
        </authorList>
    </citation>
    <scope>NUCLEOTIDE SEQUENCE [LARGE SCALE GENOMIC DNA]</scope>
    <source>
        <strain evidence="6 7">AMA3305</strain>
    </source>
</reference>
<comment type="similarity">
    <text evidence="1">Belongs to the glycosyl hydrolase 32 family.</text>
</comment>
<dbReference type="PANTHER" id="PTHR43101:SF1">
    <property type="entry name" value="BETA-FRUCTOSIDASE"/>
    <property type="match status" value="1"/>
</dbReference>
<dbReference type="InterPro" id="IPR013148">
    <property type="entry name" value="Glyco_hydro_32_N"/>
</dbReference>
<evidence type="ECO:0000256" key="1">
    <source>
        <dbReference type="ARBA" id="ARBA00009902"/>
    </source>
</evidence>
<dbReference type="AlphaFoldDB" id="A0A345NL63"/>
<dbReference type="GO" id="GO:0004564">
    <property type="term" value="F:beta-fructofuranosidase activity"/>
    <property type="evidence" value="ECO:0007669"/>
    <property type="project" value="UniProtKB-EC"/>
</dbReference>
<dbReference type="SMART" id="SM00640">
    <property type="entry name" value="Glyco_32"/>
    <property type="match status" value="1"/>
</dbReference>
<organism evidence="6 7">
    <name type="scientific">Ornithinimicrobium avium</name>
    <dbReference type="NCBI Taxonomy" id="2283195"/>
    <lineage>
        <taxon>Bacteria</taxon>
        <taxon>Bacillati</taxon>
        <taxon>Actinomycetota</taxon>
        <taxon>Actinomycetes</taxon>
        <taxon>Micrococcales</taxon>
        <taxon>Ornithinimicrobiaceae</taxon>
        <taxon>Ornithinimicrobium</taxon>
    </lineage>
</organism>
<evidence type="ECO:0000256" key="3">
    <source>
        <dbReference type="ARBA" id="ARBA00022801"/>
    </source>
</evidence>
<evidence type="ECO:0000256" key="2">
    <source>
        <dbReference type="ARBA" id="ARBA00012758"/>
    </source>
</evidence>
<name>A0A345NL63_9MICO</name>
<evidence type="ECO:0000313" key="6">
    <source>
        <dbReference type="EMBL" id="AXH95771.1"/>
    </source>
</evidence>
<dbReference type="GO" id="GO:0005975">
    <property type="term" value="P:carbohydrate metabolic process"/>
    <property type="evidence" value="ECO:0007669"/>
    <property type="project" value="InterPro"/>
</dbReference>
<dbReference type="InterPro" id="IPR001362">
    <property type="entry name" value="Glyco_hydro_32"/>
</dbReference>
<dbReference type="PANTHER" id="PTHR43101">
    <property type="entry name" value="BETA-FRUCTOSIDASE"/>
    <property type="match status" value="1"/>
</dbReference>
<dbReference type="CDD" id="cd08996">
    <property type="entry name" value="GH32_FFase"/>
    <property type="match status" value="1"/>
</dbReference>
<evidence type="ECO:0000256" key="4">
    <source>
        <dbReference type="ARBA" id="ARBA00023295"/>
    </source>
</evidence>
<dbReference type="Gene3D" id="2.115.10.20">
    <property type="entry name" value="Glycosyl hydrolase domain, family 43"/>
    <property type="match status" value="1"/>
</dbReference>
<feature type="domain" description="Glycosyl hydrolase family 32 N-terminal" evidence="5">
    <location>
        <begin position="3"/>
        <end position="276"/>
    </location>
</feature>
<dbReference type="KEGG" id="orn:DV701_06195"/>
<evidence type="ECO:0000259" key="5">
    <source>
        <dbReference type="Pfam" id="PF00251"/>
    </source>
</evidence>
<dbReference type="InterPro" id="IPR051214">
    <property type="entry name" value="GH32_Enzymes"/>
</dbReference>
<proteinExistence type="inferred from homology"/>
<keyword evidence="4" id="KW-0326">Glycosidase</keyword>
<accession>A0A345NL63</accession>
<dbReference type="EC" id="3.2.1.26" evidence="2"/>
<dbReference type="OrthoDB" id="9776657at2"/>
<keyword evidence="7" id="KW-1185">Reference proteome</keyword>
<dbReference type="InterPro" id="IPR023296">
    <property type="entry name" value="Glyco_hydro_beta-prop_sf"/>
</dbReference>
<keyword evidence="3 6" id="KW-0378">Hydrolase</keyword>
<dbReference type="Proteomes" id="UP000253790">
    <property type="component" value="Chromosome"/>
</dbReference>